<feature type="transmembrane region" description="Helical" evidence="1">
    <location>
        <begin position="53"/>
        <end position="76"/>
    </location>
</feature>
<gene>
    <name evidence="2" type="ORF">Poly51_59380</name>
</gene>
<proteinExistence type="predicted"/>
<protein>
    <submittedName>
        <fullName evidence="2">Uncharacterized protein</fullName>
    </submittedName>
</protein>
<organism evidence="2 3">
    <name type="scientific">Rubripirellula tenax</name>
    <dbReference type="NCBI Taxonomy" id="2528015"/>
    <lineage>
        <taxon>Bacteria</taxon>
        <taxon>Pseudomonadati</taxon>
        <taxon>Planctomycetota</taxon>
        <taxon>Planctomycetia</taxon>
        <taxon>Pirellulales</taxon>
        <taxon>Pirellulaceae</taxon>
        <taxon>Rubripirellula</taxon>
    </lineage>
</organism>
<accession>A0A5C6EBZ8</accession>
<feature type="transmembrane region" description="Helical" evidence="1">
    <location>
        <begin position="12"/>
        <end position="33"/>
    </location>
</feature>
<name>A0A5C6EBZ8_9BACT</name>
<evidence type="ECO:0000256" key="1">
    <source>
        <dbReference type="SAM" id="Phobius"/>
    </source>
</evidence>
<dbReference type="OrthoDB" id="7107876at2"/>
<feature type="transmembrane region" description="Helical" evidence="1">
    <location>
        <begin position="88"/>
        <end position="106"/>
    </location>
</feature>
<dbReference type="AlphaFoldDB" id="A0A5C6EBZ8"/>
<keyword evidence="1" id="KW-0812">Transmembrane</keyword>
<evidence type="ECO:0000313" key="3">
    <source>
        <dbReference type="Proteomes" id="UP000318288"/>
    </source>
</evidence>
<keyword evidence="1" id="KW-0472">Membrane</keyword>
<sequence length="143" mass="15667">MRHTNVQQRLTLNDIGCLLTVFGIAAFVPLAIVGRHLLQTTTANTATNLTAGWILLSIYAFFAILNFHLSAIRPWLHMRRGGTDYKHVSGIPIVHIIFMALAIFALPPSLLAGILMLVLLALDTGAAHWAALAFAREFLPKRG</sequence>
<feature type="transmembrane region" description="Helical" evidence="1">
    <location>
        <begin position="112"/>
        <end position="135"/>
    </location>
</feature>
<keyword evidence="3" id="KW-1185">Reference proteome</keyword>
<comment type="caution">
    <text evidence="2">The sequence shown here is derived from an EMBL/GenBank/DDBJ whole genome shotgun (WGS) entry which is preliminary data.</text>
</comment>
<evidence type="ECO:0000313" key="2">
    <source>
        <dbReference type="EMBL" id="TWU44669.1"/>
    </source>
</evidence>
<dbReference type="EMBL" id="SJPW01000010">
    <property type="protein sequence ID" value="TWU44669.1"/>
    <property type="molecule type" value="Genomic_DNA"/>
</dbReference>
<dbReference type="Proteomes" id="UP000318288">
    <property type="component" value="Unassembled WGS sequence"/>
</dbReference>
<keyword evidence="1" id="KW-1133">Transmembrane helix</keyword>
<reference evidence="2 3" key="1">
    <citation type="submission" date="2019-02" db="EMBL/GenBank/DDBJ databases">
        <title>Deep-cultivation of Planctomycetes and their phenomic and genomic characterization uncovers novel biology.</title>
        <authorList>
            <person name="Wiegand S."/>
            <person name="Jogler M."/>
            <person name="Boedeker C."/>
            <person name="Pinto D."/>
            <person name="Vollmers J."/>
            <person name="Rivas-Marin E."/>
            <person name="Kohn T."/>
            <person name="Peeters S.H."/>
            <person name="Heuer A."/>
            <person name="Rast P."/>
            <person name="Oberbeckmann S."/>
            <person name="Bunk B."/>
            <person name="Jeske O."/>
            <person name="Meyerdierks A."/>
            <person name="Storesund J.E."/>
            <person name="Kallscheuer N."/>
            <person name="Luecker S."/>
            <person name="Lage O.M."/>
            <person name="Pohl T."/>
            <person name="Merkel B.J."/>
            <person name="Hornburger P."/>
            <person name="Mueller R.-W."/>
            <person name="Bruemmer F."/>
            <person name="Labrenz M."/>
            <person name="Spormann A.M."/>
            <person name="Op Den Camp H."/>
            <person name="Overmann J."/>
            <person name="Amann R."/>
            <person name="Jetten M.S.M."/>
            <person name="Mascher T."/>
            <person name="Medema M.H."/>
            <person name="Devos D.P."/>
            <person name="Kaster A.-K."/>
            <person name="Ovreas L."/>
            <person name="Rohde M."/>
            <person name="Galperin M.Y."/>
            <person name="Jogler C."/>
        </authorList>
    </citation>
    <scope>NUCLEOTIDE SEQUENCE [LARGE SCALE GENOMIC DNA]</scope>
    <source>
        <strain evidence="2 3">Poly51</strain>
    </source>
</reference>
<dbReference type="RefSeq" id="WP_146462328.1">
    <property type="nucleotide sequence ID" value="NZ_SJPW01000010.1"/>
</dbReference>